<dbReference type="AlphaFoldDB" id="A0A9N9PW13"/>
<dbReference type="InterPro" id="IPR038536">
    <property type="entry name" value="Alkyl/aryl-sulf_dimr_sf"/>
</dbReference>
<evidence type="ECO:0000256" key="2">
    <source>
        <dbReference type="ARBA" id="ARBA00022801"/>
    </source>
</evidence>
<dbReference type="Gene3D" id="3.30.1050.10">
    <property type="entry name" value="SCP2 sterol-binding domain"/>
    <property type="match status" value="1"/>
</dbReference>
<reference evidence="6" key="1">
    <citation type="submission" date="2021-07" db="EMBL/GenBank/DDBJ databases">
        <authorList>
            <person name="Durling M."/>
        </authorList>
    </citation>
    <scope>NUCLEOTIDE SEQUENCE</scope>
</reference>
<dbReference type="GO" id="GO:0018741">
    <property type="term" value="F:linear primary-alkylsulfatase activity"/>
    <property type="evidence" value="ECO:0007669"/>
    <property type="project" value="InterPro"/>
</dbReference>
<gene>
    <name evidence="6" type="ORF">HYFRA_00000155</name>
</gene>
<dbReference type="Pfam" id="PF14864">
    <property type="entry name" value="Alkyl_sulf_C"/>
    <property type="match status" value="1"/>
</dbReference>
<dbReference type="CDD" id="cd07710">
    <property type="entry name" value="arylsulfatase_Sdsa1-like_MBL-fold"/>
    <property type="match status" value="1"/>
</dbReference>
<evidence type="ECO:0000313" key="6">
    <source>
        <dbReference type="EMBL" id="CAG8957815.1"/>
    </source>
</evidence>
<dbReference type="InterPro" id="IPR044097">
    <property type="entry name" value="Bds1/SdsA1_MBL-fold"/>
</dbReference>
<evidence type="ECO:0000313" key="7">
    <source>
        <dbReference type="Proteomes" id="UP000696280"/>
    </source>
</evidence>
<dbReference type="PANTHER" id="PTHR43223">
    <property type="entry name" value="ALKYL/ARYL-SULFATASE"/>
    <property type="match status" value="1"/>
</dbReference>
<dbReference type="InterPro" id="IPR029228">
    <property type="entry name" value="Alkyl_sulf_dimr"/>
</dbReference>
<evidence type="ECO:0000256" key="1">
    <source>
        <dbReference type="ARBA" id="ARBA00022723"/>
    </source>
</evidence>
<dbReference type="InterPro" id="IPR052195">
    <property type="entry name" value="Bact_Alkyl/Aryl-Sulfatase"/>
</dbReference>
<dbReference type="Pfam" id="PF14863">
    <property type="entry name" value="Alkyl_sulf_dimr"/>
    <property type="match status" value="1"/>
</dbReference>
<dbReference type="EMBL" id="CAJVRL010000081">
    <property type="protein sequence ID" value="CAG8957815.1"/>
    <property type="molecule type" value="Genomic_DNA"/>
</dbReference>
<feature type="domain" description="Alkyl sulfatase dimerisation" evidence="4">
    <location>
        <begin position="326"/>
        <end position="449"/>
    </location>
</feature>
<protein>
    <submittedName>
        <fullName evidence="6">Uncharacterized protein</fullName>
    </submittedName>
</protein>
<dbReference type="InterPro" id="IPR036527">
    <property type="entry name" value="SCP2_sterol-bd_dom_sf"/>
</dbReference>
<sequence>MATQMEENTDFQDAHAGQVSLLRPDIIFSAEDSSKVIWDNQTYNWIHGEDAPETVSPSLWRQSRLCRIQGLFNIADNIYHVRGLDLANIIFVETPNNGVIVIDCLTCYETAKNGWMLYNEEQPDKVIKALIYTAMAITSVVHSPLSKQHQRSQPSQFSTPTDFLSMQNGNSDTKLSVVYGTSLDNTPTGLVGCGLGMNISSGKSGLVQPTKNIKKTGITLMDLTLSFKMNFHFPQYRALDMAENLTHTMHNIQTLRGALLRDARMWSRYLDEALVLFGSETDTVFASHHWPTFGNEKIIQFVSEQRDLYAYLNNETLRLLNAGQTCLEVAEDFVLPPSLDKLWNSRGYYGSTSHNVKAVYNRYMGWFDGNPAHLWEHPPQAAAKRYVQCIGGTGTDSLDIVIQIGVEYRENGDLRFSATLLSHAVFADQTNQKARQELATTYQKLELTSKITPSTLAMSVEALQALNDDQLTDTMAIRVERAKAWDFDFTIDAIVTDKIKKVQSGWHMNVSHGALTGHAIDYVAERAPLEGTTNLTIWPTRAEFIELVSGAKKNVEGIRYLLDAAYVHLDL</sequence>
<dbReference type="InterPro" id="IPR036866">
    <property type="entry name" value="RibonucZ/Hydroxyglut_hydro"/>
</dbReference>
<keyword evidence="2" id="KW-0378">Hydrolase</keyword>
<keyword evidence="7" id="KW-1185">Reference proteome</keyword>
<organism evidence="6 7">
    <name type="scientific">Hymenoscyphus fraxineus</name>
    <dbReference type="NCBI Taxonomy" id="746836"/>
    <lineage>
        <taxon>Eukaryota</taxon>
        <taxon>Fungi</taxon>
        <taxon>Dikarya</taxon>
        <taxon>Ascomycota</taxon>
        <taxon>Pezizomycotina</taxon>
        <taxon>Leotiomycetes</taxon>
        <taxon>Helotiales</taxon>
        <taxon>Helotiaceae</taxon>
        <taxon>Hymenoscyphus</taxon>
    </lineage>
</organism>
<dbReference type="SUPFAM" id="SSF56281">
    <property type="entry name" value="Metallo-hydrolase/oxidoreductase"/>
    <property type="match status" value="1"/>
</dbReference>
<evidence type="ECO:0000259" key="5">
    <source>
        <dbReference type="Pfam" id="PF14864"/>
    </source>
</evidence>
<name>A0A9N9PW13_9HELO</name>
<evidence type="ECO:0000259" key="4">
    <source>
        <dbReference type="Pfam" id="PF14863"/>
    </source>
</evidence>
<dbReference type="GO" id="GO:0046872">
    <property type="term" value="F:metal ion binding"/>
    <property type="evidence" value="ECO:0007669"/>
    <property type="project" value="UniProtKB-KW"/>
</dbReference>
<dbReference type="InterPro" id="IPR029229">
    <property type="entry name" value="Alkyl_sulf_C"/>
</dbReference>
<dbReference type="GO" id="GO:0018909">
    <property type="term" value="P:dodecyl sulfate metabolic process"/>
    <property type="evidence" value="ECO:0007669"/>
    <property type="project" value="InterPro"/>
</dbReference>
<dbReference type="OrthoDB" id="449487at2759"/>
<keyword evidence="3" id="KW-0862">Zinc</keyword>
<evidence type="ECO:0000256" key="3">
    <source>
        <dbReference type="ARBA" id="ARBA00022833"/>
    </source>
</evidence>
<dbReference type="Gene3D" id="3.60.15.30">
    <property type="entry name" value="Metallo-beta-lactamase domain"/>
    <property type="match status" value="1"/>
</dbReference>
<dbReference type="Proteomes" id="UP000696280">
    <property type="component" value="Unassembled WGS sequence"/>
</dbReference>
<proteinExistence type="predicted"/>
<dbReference type="GO" id="GO:0046983">
    <property type="term" value="F:protein dimerization activity"/>
    <property type="evidence" value="ECO:0007669"/>
    <property type="project" value="InterPro"/>
</dbReference>
<dbReference type="SUPFAM" id="SSF55718">
    <property type="entry name" value="SCP-like"/>
    <property type="match status" value="1"/>
</dbReference>
<accession>A0A9N9PW13</accession>
<comment type="caution">
    <text evidence="6">The sequence shown here is derived from an EMBL/GenBank/DDBJ whole genome shotgun (WGS) entry which is preliminary data.</text>
</comment>
<dbReference type="PANTHER" id="PTHR43223:SF1">
    <property type="entry name" value="ALKYL_ARYL-SULFATASE BDS1"/>
    <property type="match status" value="1"/>
</dbReference>
<feature type="domain" description="Alkyl sulfatase C-terminal" evidence="5">
    <location>
        <begin position="458"/>
        <end position="555"/>
    </location>
</feature>
<keyword evidence="1" id="KW-0479">Metal-binding</keyword>
<dbReference type="Gene3D" id="1.25.40.880">
    <property type="entry name" value="Alkyl sulfatase, dimerisation domain"/>
    <property type="match status" value="1"/>
</dbReference>